<keyword evidence="6" id="KW-0539">Nucleus</keyword>
<evidence type="ECO:0000256" key="5">
    <source>
        <dbReference type="ARBA" id="ARBA00023163"/>
    </source>
</evidence>
<name>A0A6A6D2T3_ZASCE</name>
<evidence type="ECO:0000256" key="2">
    <source>
        <dbReference type="ARBA" id="ARBA00022833"/>
    </source>
</evidence>
<keyword evidence="1" id="KW-0479">Metal-binding</keyword>
<protein>
    <recommendedName>
        <fullName evidence="9">Transcription factor domain-containing protein</fullName>
    </recommendedName>
</protein>
<sequence length="518" mass="58070">MGLSSSLANTSPDEKLYFEWYRSRTTIKLPGVFGSGFWEVLAIQASHSESAALHAILAVGCAHKRLPKIAPVGTSPDDSSPDKQEQFMLLHYSRAIADVQKCFSVTDRASVRVVLIVCMLFVILEFMRGHIKSGVRHLEYGVKVINSFEARQIISPANEVSSSSRDTIDKWLLCAFSRLNLQAILFGQISASRPAAWQISIAPPLTDRFDSIPHARDTLDDILIQVLELTERGLQKEVTSPGNELHFELVKRQRHLQSDLSYWIDTLQASKEDLHTKYGFLAPVAYQSLVTRYTAAKIMADRSLDHGNEGSYDRSTSDFRSIIAESIKTWKFCMSKAFASTRYALSSPTRDISVFPADLYGCIRHRADVAPFVVDGAWIWPLYYLAIKCRVRRLRLQAVKLLGSTYSMEAVCDSATAAAVAQEIVEIEEPGLWSSDPFAGGFYFLDEPRADELMPPAIPAQSRLFDVQVVLPDSPADMTSLSCKRKMGESEYEILSREYDSLSQCWTNKSVAEEKFMD</sequence>
<evidence type="ECO:0000256" key="6">
    <source>
        <dbReference type="ARBA" id="ARBA00023242"/>
    </source>
</evidence>
<evidence type="ECO:0008006" key="9">
    <source>
        <dbReference type="Google" id="ProtNLM"/>
    </source>
</evidence>
<evidence type="ECO:0000256" key="3">
    <source>
        <dbReference type="ARBA" id="ARBA00023015"/>
    </source>
</evidence>
<dbReference type="InterPro" id="IPR021858">
    <property type="entry name" value="Fun_TF"/>
</dbReference>
<keyword evidence="2" id="KW-0862">Zinc</keyword>
<dbReference type="PANTHER" id="PTHR36206">
    <property type="entry name" value="ASPERCRYPTIN BIOSYNTHESIS CLUSTER-SPECIFIC TRANSCRIPTION REGULATOR ATNN-RELATED"/>
    <property type="match status" value="1"/>
</dbReference>
<dbReference type="GO" id="GO:0003677">
    <property type="term" value="F:DNA binding"/>
    <property type="evidence" value="ECO:0007669"/>
    <property type="project" value="UniProtKB-KW"/>
</dbReference>
<dbReference type="EMBL" id="ML993579">
    <property type="protein sequence ID" value="KAF2173701.1"/>
    <property type="molecule type" value="Genomic_DNA"/>
</dbReference>
<accession>A0A6A6D2T3</accession>
<dbReference type="GO" id="GO:0046872">
    <property type="term" value="F:metal ion binding"/>
    <property type="evidence" value="ECO:0007669"/>
    <property type="project" value="UniProtKB-KW"/>
</dbReference>
<keyword evidence="8" id="KW-1185">Reference proteome</keyword>
<dbReference type="Proteomes" id="UP000799537">
    <property type="component" value="Unassembled WGS sequence"/>
</dbReference>
<dbReference type="OrthoDB" id="3172332at2759"/>
<dbReference type="RefSeq" id="XP_033674590.1">
    <property type="nucleotide sequence ID" value="XM_033803429.1"/>
</dbReference>
<organism evidence="7 8">
    <name type="scientific">Zasmidium cellare ATCC 36951</name>
    <dbReference type="NCBI Taxonomy" id="1080233"/>
    <lineage>
        <taxon>Eukaryota</taxon>
        <taxon>Fungi</taxon>
        <taxon>Dikarya</taxon>
        <taxon>Ascomycota</taxon>
        <taxon>Pezizomycotina</taxon>
        <taxon>Dothideomycetes</taxon>
        <taxon>Dothideomycetidae</taxon>
        <taxon>Mycosphaerellales</taxon>
        <taxon>Mycosphaerellaceae</taxon>
        <taxon>Zasmidium</taxon>
    </lineage>
</organism>
<keyword evidence="4" id="KW-0238">DNA-binding</keyword>
<gene>
    <name evidence="7" type="ORF">M409DRAFT_15975</name>
</gene>
<evidence type="ECO:0000256" key="1">
    <source>
        <dbReference type="ARBA" id="ARBA00022723"/>
    </source>
</evidence>
<dbReference type="Pfam" id="PF11951">
    <property type="entry name" value="Fungal_trans_2"/>
    <property type="match status" value="1"/>
</dbReference>
<dbReference type="InterPro" id="IPR052360">
    <property type="entry name" value="Transcr_Regulatory_Proteins"/>
</dbReference>
<evidence type="ECO:0000313" key="8">
    <source>
        <dbReference type="Proteomes" id="UP000799537"/>
    </source>
</evidence>
<proteinExistence type="predicted"/>
<dbReference type="AlphaFoldDB" id="A0A6A6D2T3"/>
<dbReference type="PANTHER" id="PTHR36206:SF16">
    <property type="entry name" value="TRANSCRIPTION FACTOR DOMAIN-CONTAINING PROTEIN-RELATED"/>
    <property type="match status" value="1"/>
</dbReference>
<keyword evidence="5" id="KW-0804">Transcription</keyword>
<dbReference type="GeneID" id="54556701"/>
<evidence type="ECO:0000256" key="4">
    <source>
        <dbReference type="ARBA" id="ARBA00023125"/>
    </source>
</evidence>
<keyword evidence="3" id="KW-0805">Transcription regulation</keyword>
<reference evidence="7" key="1">
    <citation type="journal article" date="2020" name="Stud. Mycol.">
        <title>101 Dothideomycetes genomes: a test case for predicting lifestyles and emergence of pathogens.</title>
        <authorList>
            <person name="Haridas S."/>
            <person name="Albert R."/>
            <person name="Binder M."/>
            <person name="Bloem J."/>
            <person name="Labutti K."/>
            <person name="Salamov A."/>
            <person name="Andreopoulos B."/>
            <person name="Baker S."/>
            <person name="Barry K."/>
            <person name="Bills G."/>
            <person name="Bluhm B."/>
            <person name="Cannon C."/>
            <person name="Castanera R."/>
            <person name="Culley D."/>
            <person name="Daum C."/>
            <person name="Ezra D."/>
            <person name="Gonzalez J."/>
            <person name="Henrissat B."/>
            <person name="Kuo A."/>
            <person name="Liang C."/>
            <person name="Lipzen A."/>
            <person name="Lutzoni F."/>
            <person name="Magnuson J."/>
            <person name="Mondo S."/>
            <person name="Nolan M."/>
            <person name="Ohm R."/>
            <person name="Pangilinan J."/>
            <person name="Park H.-J."/>
            <person name="Ramirez L."/>
            <person name="Alfaro M."/>
            <person name="Sun H."/>
            <person name="Tritt A."/>
            <person name="Yoshinaga Y."/>
            <person name="Zwiers L.-H."/>
            <person name="Turgeon B."/>
            <person name="Goodwin S."/>
            <person name="Spatafora J."/>
            <person name="Crous P."/>
            <person name="Grigoriev I."/>
        </authorList>
    </citation>
    <scope>NUCLEOTIDE SEQUENCE</scope>
    <source>
        <strain evidence="7">ATCC 36951</strain>
    </source>
</reference>
<evidence type="ECO:0000313" key="7">
    <source>
        <dbReference type="EMBL" id="KAF2173701.1"/>
    </source>
</evidence>